<dbReference type="EMBL" id="JAXOJX010000009">
    <property type="protein sequence ID" value="MDZ5456540.1"/>
    <property type="molecule type" value="Genomic_DNA"/>
</dbReference>
<keyword evidence="2" id="KW-0032">Aminotransferase</keyword>
<dbReference type="InterPro" id="IPR015422">
    <property type="entry name" value="PyrdxlP-dep_Trfase_small"/>
</dbReference>
<keyword evidence="2" id="KW-0808">Transferase</keyword>
<dbReference type="NCBIfam" id="TIGR04181">
    <property type="entry name" value="NHT_00031"/>
    <property type="match status" value="1"/>
</dbReference>
<gene>
    <name evidence="2" type="ORF">SM757_08120</name>
</gene>
<sequence length="382" mass="41961">MFDALIRFVREQYATNDFIPLHAPVFPGRERDYVLDTLESTFVSSVGAYVDRFEQEMARYTGSARAVAVANGTAALHVALLLAGVRPGELVVTQSLTFVATCNAIAYCHAEPVFVDVERATLGMSPAALQQWLQDNTEIDAEGLCRTRGPDARVVRACVPMHTFGHPADLDGLMEVCRRWNLVLVEDAAESLGSLYHGRHTGTFGRLGTQSFNGNKIITTGGGGMVLTGDEALGARAKHLTTTAKQPHPYEFFHDEVGFNYRLPNLNAALGCAQLEHIEDFVAAKRLLAQRYAELLRGSALEFVHEPTGCRSNYWLNAVVCDSREQRDALLKATNDAGVMTRPIWQLMNRLPAFAHCRRGDLSTAEWLEARVVNLPSSVIGG</sequence>
<dbReference type="Pfam" id="PF01041">
    <property type="entry name" value="DegT_DnrJ_EryC1"/>
    <property type="match status" value="1"/>
</dbReference>
<name>A0ABU5ID08_9BURK</name>
<dbReference type="SUPFAM" id="SSF53383">
    <property type="entry name" value="PLP-dependent transferases"/>
    <property type="match status" value="1"/>
</dbReference>
<comment type="caution">
    <text evidence="2">The sequence shown here is derived from an EMBL/GenBank/DDBJ whole genome shotgun (WGS) entry which is preliminary data.</text>
</comment>
<accession>A0ABU5ID08</accession>
<dbReference type="InterPro" id="IPR015424">
    <property type="entry name" value="PyrdxlP-dep_Trfase"/>
</dbReference>
<proteinExistence type="inferred from homology"/>
<dbReference type="Gene3D" id="3.40.640.10">
    <property type="entry name" value="Type I PLP-dependent aspartate aminotransferase-like (Major domain)"/>
    <property type="match status" value="1"/>
</dbReference>
<dbReference type="PANTHER" id="PTHR30244:SF30">
    <property type="entry name" value="BLR5990 PROTEIN"/>
    <property type="match status" value="1"/>
</dbReference>
<dbReference type="PIRSF" id="PIRSF000390">
    <property type="entry name" value="PLP_StrS"/>
    <property type="match status" value="1"/>
</dbReference>
<dbReference type="InterPro" id="IPR026385">
    <property type="entry name" value="LegC-like"/>
</dbReference>
<dbReference type="Gene3D" id="3.90.1150.10">
    <property type="entry name" value="Aspartate Aminotransferase, domain 1"/>
    <property type="match status" value="1"/>
</dbReference>
<dbReference type="CDD" id="cd00616">
    <property type="entry name" value="AHBA_syn"/>
    <property type="match status" value="1"/>
</dbReference>
<dbReference type="Proteomes" id="UP001293718">
    <property type="component" value="Unassembled WGS sequence"/>
</dbReference>
<protein>
    <submittedName>
        <fullName evidence="2">LegC family aminotransferase</fullName>
    </submittedName>
</protein>
<comment type="similarity">
    <text evidence="1">Belongs to the DegT/DnrJ/EryC1 family.</text>
</comment>
<evidence type="ECO:0000313" key="2">
    <source>
        <dbReference type="EMBL" id="MDZ5456540.1"/>
    </source>
</evidence>
<dbReference type="RefSeq" id="WP_322465068.1">
    <property type="nucleotide sequence ID" value="NZ_JAXOJX010000009.1"/>
</dbReference>
<dbReference type="PANTHER" id="PTHR30244">
    <property type="entry name" value="TRANSAMINASE"/>
    <property type="match status" value="1"/>
</dbReference>
<dbReference type="InterPro" id="IPR015421">
    <property type="entry name" value="PyrdxlP-dep_Trfase_major"/>
</dbReference>
<organism evidence="2 3">
    <name type="scientific">Azohydromonas lata</name>
    <dbReference type="NCBI Taxonomy" id="45677"/>
    <lineage>
        <taxon>Bacteria</taxon>
        <taxon>Pseudomonadati</taxon>
        <taxon>Pseudomonadota</taxon>
        <taxon>Betaproteobacteria</taxon>
        <taxon>Burkholderiales</taxon>
        <taxon>Sphaerotilaceae</taxon>
        <taxon>Azohydromonas</taxon>
    </lineage>
</organism>
<dbReference type="InterPro" id="IPR000653">
    <property type="entry name" value="DegT/StrS_aminotransferase"/>
</dbReference>
<reference evidence="2 3" key="1">
    <citation type="submission" date="2023-11" db="EMBL/GenBank/DDBJ databases">
        <title>Draft genome of Azohydromonas lata strain H1 (DSM1123), a polyhydroxyalkanoate producer.</title>
        <authorList>
            <person name="Traversa D."/>
            <person name="D'Addabbo P."/>
            <person name="Pazzani C."/>
            <person name="Manzari C."/>
            <person name="Chiara M."/>
            <person name="Scrascia M."/>
        </authorList>
    </citation>
    <scope>NUCLEOTIDE SEQUENCE [LARGE SCALE GENOMIC DNA]</scope>
    <source>
        <strain evidence="2 3">H1</strain>
    </source>
</reference>
<evidence type="ECO:0000256" key="1">
    <source>
        <dbReference type="RuleBase" id="RU004508"/>
    </source>
</evidence>
<keyword evidence="1" id="KW-0663">Pyridoxal phosphate</keyword>
<dbReference type="GO" id="GO:0008483">
    <property type="term" value="F:transaminase activity"/>
    <property type="evidence" value="ECO:0007669"/>
    <property type="project" value="UniProtKB-KW"/>
</dbReference>
<keyword evidence="3" id="KW-1185">Reference proteome</keyword>
<evidence type="ECO:0000313" key="3">
    <source>
        <dbReference type="Proteomes" id="UP001293718"/>
    </source>
</evidence>